<evidence type="ECO:0000313" key="2">
    <source>
        <dbReference type="Proteomes" id="UP001056120"/>
    </source>
</evidence>
<reference evidence="2" key="1">
    <citation type="journal article" date="2022" name="Mol. Ecol. Resour.">
        <title>The genomes of chicory, endive, great burdock and yacon provide insights into Asteraceae palaeo-polyploidization history and plant inulin production.</title>
        <authorList>
            <person name="Fan W."/>
            <person name="Wang S."/>
            <person name="Wang H."/>
            <person name="Wang A."/>
            <person name="Jiang F."/>
            <person name="Liu H."/>
            <person name="Zhao H."/>
            <person name="Xu D."/>
            <person name="Zhang Y."/>
        </authorList>
    </citation>
    <scope>NUCLEOTIDE SEQUENCE [LARGE SCALE GENOMIC DNA]</scope>
    <source>
        <strain evidence="2">cv. Yunnan</strain>
    </source>
</reference>
<evidence type="ECO:0000313" key="1">
    <source>
        <dbReference type="EMBL" id="KAI3797793.1"/>
    </source>
</evidence>
<accession>A0ACB9HR68</accession>
<reference evidence="1 2" key="2">
    <citation type="journal article" date="2022" name="Mol. Ecol. Resour.">
        <title>The genomes of chicory, endive, great burdock and yacon provide insights into Asteraceae paleo-polyploidization history and plant inulin production.</title>
        <authorList>
            <person name="Fan W."/>
            <person name="Wang S."/>
            <person name="Wang H."/>
            <person name="Wang A."/>
            <person name="Jiang F."/>
            <person name="Liu H."/>
            <person name="Zhao H."/>
            <person name="Xu D."/>
            <person name="Zhang Y."/>
        </authorList>
    </citation>
    <scope>NUCLEOTIDE SEQUENCE [LARGE SCALE GENOMIC DNA]</scope>
    <source>
        <strain evidence="2">cv. Yunnan</strain>
        <tissue evidence="1">Leaves</tissue>
    </source>
</reference>
<gene>
    <name evidence="1" type="ORF">L1987_33056</name>
</gene>
<dbReference type="EMBL" id="CM042028">
    <property type="protein sequence ID" value="KAI3797793.1"/>
    <property type="molecule type" value="Genomic_DNA"/>
</dbReference>
<proteinExistence type="predicted"/>
<dbReference type="Proteomes" id="UP001056120">
    <property type="component" value="Linkage Group LG11"/>
</dbReference>
<protein>
    <submittedName>
        <fullName evidence="1">Uncharacterized protein</fullName>
    </submittedName>
</protein>
<comment type="caution">
    <text evidence="1">The sequence shown here is derived from an EMBL/GenBank/DDBJ whole genome shotgun (WGS) entry which is preliminary data.</text>
</comment>
<sequence length="258" mass="28873">MYTIERMELVKKFVAKRAKEEEIKRKEDVVTERKSKEDAEKRRKGEEKVTGDEEEKRKRDSRVHGERLGDAPGEDLEEGGEEENEEEEEEKVEEEEDEEKDGGDVAGDGDGDGAGDGDGDGAGNSAGDGDDGDDSTGGGGSGLAESEDEESETDYDNDQPPPEYEKDTSDDKIEYEAADGKKVKAEFYVGRSKWFKLIEPTPEQLVQNIKVKKTEVTSKIISWKYEPVKELFVVKHHGALAMRKEAMEEMEKDKPSKD</sequence>
<keyword evidence="2" id="KW-1185">Reference proteome</keyword>
<organism evidence="1 2">
    <name type="scientific">Smallanthus sonchifolius</name>
    <dbReference type="NCBI Taxonomy" id="185202"/>
    <lineage>
        <taxon>Eukaryota</taxon>
        <taxon>Viridiplantae</taxon>
        <taxon>Streptophyta</taxon>
        <taxon>Embryophyta</taxon>
        <taxon>Tracheophyta</taxon>
        <taxon>Spermatophyta</taxon>
        <taxon>Magnoliopsida</taxon>
        <taxon>eudicotyledons</taxon>
        <taxon>Gunneridae</taxon>
        <taxon>Pentapetalae</taxon>
        <taxon>asterids</taxon>
        <taxon>campanulids</taxon>
        <taxon>Asterales</taxon>
        <taxon>Asteraceae</taxon>
        <taxon>Asteroideae</taxon>
        <taxon>Heliantheae alliance</taxon>
        <taxon>Millerieae</taxon>
        <taxon>Smallanthus</taxon>
    </lineage>
</organism>
<name>A0ACB9HR68_9ASTR</name>